<evidence type="ECO:0000313" key="3">
    <source>
        <dbReference type="Proteomes" id="UP000327013"/>
    </source>
</evidence>
<name>A0A5N6KTV0_9ROSI</name>
<dbReference type="Gene3D" id="2.130.10.30">
    <property type="entry name" value="Regulator of chromosome condensation 1/beta-lactamase-inhibitor protein II"/>
    <property type="match status" value="2"/>
</dbReference>
<organism evidence="2 3">
    <name type="scientific">Carpinus fangiana</name>
    <dbReference type="NCBI Taxonomy" id="176857"/>
    <lineage>
        <taxon>Eukaryota</taxon>
        <taxon>Viridiplantae</taxon>
        <taxon>Streptophyta</taxon>
        <taxon>Embryophyta</taxon>
        <taxon>Tracheophyta</taxon>
        <taxon>Spermatophyta</taxon>
        <taxon>Magnoliopsida</taxon>
        <taxon>eudicotyledons</taxon>
        <taxon>Gunneridae</taxon>
        <taxon>Pentapetalae</taxon>
        <taxon>rosids</taxon>
        <taxon>fabids</taxon>
        <taxon>Fagales</taxon>
        <taxon>Betulaceae</taxon>
        <taxon>Carpinus</taxon>
    </lineage>
</organism>
<dbReference type="PANTHER" id="PTHR45982:SF5">
    <property type="entry name" value="RCC DOMAIN-CONTAINING PROTEIN ATS1"/>
    <property type="match status" value="1"/>
</dbReference>
<comment type="caution">
    <text evidence="2">The sequence shown here is derived from an EMBL/GenBank/DDBJ whole genome shotgun (WGS) entry which is preliminary data.</text>
</comment>
<dbReference type="PANTHER" id="PTHR45982">
    <property type="entry name" value="REGULATOR OF CHROMOSOME CONDENSATION"/>
    <property type="match status" value="1"/>
</dbReference>
<feature type="repeat" description="RCC1" evidence="1">
    <location>
        <begin position="169"/>
        <end position="226"/>
    </location>
</feature>
<dbReference type="GO" id="GO:0005085">
    <property type="term" value="F:guanyl-nucleotide exchange factor activity"/>
    <property type="evidence" value="ECO:0007669"/>
    <property type="project" value="TreeGrafter"/>
</dbReference>
<reference evidence="2 3" key="1">
    <citation type="submission" date="2019-06" db="EMBL/GenBank/DDBJ databases">
        <title>A chromosomal-level reference genome of Carpinus fangiana (Coryloideae, Betulaceae).</title>
        <authorList>
            <person name="Yang X."/>
            <person name="Wang Z."/>
            <person name="Zhang L."/>
            <person name="Hao G."/>
            <person name="Liu J."/>
            <person name="Yang Y."/>
        </authorList>
    </citation>
    <scope>NUCLEOTIDE SEQUENCE [LARGE SCALE GENOMIC DNA]</scope>
    <source>
        <strain evidence="2">Cfa_2016G</strain>
        <tissue evidence="2">Leaf</tissue>
    </source>
</reference>
<feature type="repeat" description="RCC1" evidence="1">
    <location>
        <begin position="2"/>
        <end position="56"/>
    </location>
</feature>
<evidence type="ECO:0000256" key="1">
    <source>
        <dbReference type="PROSITE-ProRule" id="PRU00235"/>
    </source>
</evidence>
<dbReference type="EMBL" id="VIBQ01000010">
    <property type="protein sequence ID" value="KAB8339291.1"/>
    <property type="molecule type" value="Genomic_DNA"/>
</dbReference>
<dbReference type="InterPro" id="IPR051553">
    <property type="entry name" value="Ran_GTPase-activating"/>
</dbReference>
<dbReference type="Proteomes" id="UP000327013">
    <property type="component" value="Unassembled WGS sequence"/>
</dbReference>
<dbReference type="AlphaFoldDB" id="A0A5N6KTV0"/>
<dbReference type="OrthoDB" id="5370059at2759"/>
<dbReference type="PRINTS" id="PR00633">
    <property type="entry name" value="RCCNDNSATION"/>
</dbReference>
<dbReference type="PROSITE" id="PS50012">
    <property type="entry name" value="RCC1_3"/>
    <property type="match status" value="3"/>
</dbReference>
<protein>
    <submittedName>
        <fullName evidence="2">Uncharacterized protein</fullName>
    </submittedName>
</protein>
<keyword evidence="3" id="KW-1185">Reference proteome</keyword>
<evidence type="ECO:0000313" key="2">
    <source>
        <dbReference type="EMBL" id="KAB8339291.1"/>
    </source>
</evidence>
<sequence>MSPVWALGSGGSGQLGIGRLEEKLGVPTPCLYDQDPSSEPISLVGGGNHSLLLFEDGSLYAAGENKDGACGNAHLATLIIFHKLDIVDAANQWVGPIKFIAATWAASIVVTRSNRTFVFGEGQKGELGLGPSITKAMKPTEIKDFPPPGRIVHRLRASMGHVIALLNDSSAWGWGTSRHGQLGQEVSKSSEGCIWAPERLVGLSVVPFSVEDVVCGNGFSYLLGTSSSEEGYRRHGIAFGTDKNKVIAAAPNPLPGHEMWSETSSPCQLTCRSTWSSVYLHNSEGGTVICWGKDARLPLIQKGFPSARSIVTGSEHGAAKLLDGRVIAWGWNEHQNCGKGPGPAKSYTFNVLDTSKDSFPLGCGCATTFLVKAKSEEGISPDWTERPHDIG</sequence>
<dbReference type="InterPro" id="IPR009091">
    <property type="entry name" value="RCC1/BLIP-II"/>
</dbReference>
<dbReference type="InterPro" id="IPR000408">
    <property type="entry name" value="Reg_chr_condens"/>
</dbReference>
<gene>
    <name evidence="2" type="ORF">FH972_022224</name>
</gene>
<dbReference type="SUPFAM" id="SSF50985">
    <property type="entry name" value="RCC1/BLIP-II"/>
    <property type="match status" value="1"/>
</dbReference>
<feature type="repeat" description="RCC1" evidence="1">
    <location>
        <begin position="114"/>
        <end position="168"/>
    </location>
</feature>
<dbReference type="GO" id="GO:0005737">
    <property type="term" value="C:cytoplasm"/>
    <property type="evidence" value="ECO:0007669"/>
    <property type="project" value="TreeGrafter"/>
</dbReference>
<proteinExistence type="predicted"/>
<accession>A0A5N6KTV0</accession>
<dbReference type="Pfam" id="PF00415">
    <property type="entry name" value="RCC1"/>
    <property type="match status" value="1"/>
</dbReference>